<organism evidence="1 2">
    <name type="scientific">Dendrolimus kikuchii</name>
    <dbReference type="NCBI Taxonomy" id="765133"/>
    <lineage>
        <taxon>Eukaryota</taxon>
        <taxon>Metazoa</taxon>
        <taxon>Ecdysozoa</taxon>
        <taxon>Arthropoda</taxon>
        <taxon>Hexapoda</taxon>
        <taxon>Insecta</taxon>
        <taxon>Pterygota</taxon>
        <taxon>Neoptera</taxon>
        <taxon>Endopterygota</taxon>
        <taxon>Lepidoptera</taxon>
        <taxon>Glossata</taxon>
        <taxon>Ditrysia</taxon>
        <taxon>Bombycoidea</taxon>
        <taxon>Lasiocampidae</taxon>
        <taxon>Dendrolimus</taxon>
    </lineage>
</organism>
<reference evidence="1 2" key="1">
    <citation type="journal article" date="2021" name="Front. Genet.">
        <title>Chromosome-Level Genome Assembly Reveals Significant Gene Expansion in the Toll and IMD Signaling Pathways of Dendrolimus kikuchii.</title>
        <authorList>
            <person name="Zhou J."/>
            <person name="Wu P."/>
            <person name="Xiong Z."/>
            <person name="Liu N."/>
            <person name="Zhao N."/>
            <person name="Ji M."/>
            <person name="Qiu Y."/>
            <person name="Yang B."/>
        </authorList>
    </citation>
    <scope>NUCLEOTIDE SEQUENCE [LARGE SCALE GENOMIC DNA]</scope>
    <source>
        <strain evidence="1">Ann1</strain>
    </source>
</reference>
<protein>
    <submittedName>
        <fullName evidence="1">Uncharacterized protein</fullName>
    </submittedName>
</protein>
<accession>A0ACC1D622</accession>
<comment type="caution">
    <text evidence="1">The sequence shown here is derived from an EMBL/GenBank/DDBJ whole genome shotgun (WGS) entry which is preliminary data.</text>
</comment>
<dbReference type="EMBL" id="CM034394">
    <property type="protein sequence ID" value="KAJ0179343.1"/>
    <property type="molecule type" value="Genomic_DNA"/>
</dbReference>
<keyword evidence="2" id="KW-1185">Reference proteome</keyword>
<sequence>MDRSNHLTLRLTQASVGTEKHWAKNMSHFRPAGLSDEDSNSDDWYSDTPSRKHYNTVNHEQNYRKQIEANLRDAINNSNNVNKVDEIIRSDLNNNVNFKLDSGWTPLLHACFDAQYTIVKFLLDKGADPNLHSDSVTPIMVTCSNNTANNETIYNIITYLIEKGSMLNIGDKSGQTPLMRAISSGRVDVVKKMLEYKVNIEMRDRQGWTALFWAVHHNQPDILEILIDHGARMTEVDKSNRTPLEIAYSHEYHNIADLLKKHLNIETKNDDLDNNSFLNNQISSWHDYYPGVKEGERLNYITEIPHLLYGMNCEKLANVIIQNGMDLRTFLLLEEEDMIKLGIHMPYERQRLKNGLRNFHLRGWKLNAVSGLYARKAENFCVLDCLTTLGTHLQQIYILEATLQYYLRAYSRIQNQIKYEPPDSPLLAKMKIAGKKMLTNINCIRREIKNMKNILTKISRSNPQPADLIKEKTAQEIAIGYVTEVMFVCSLGILVYNAKNIITSFLYK</sequence>
<gene>
    <name evidence="1" type="ORF">K1T71_005055</name>
</gene>
<name>A0ACC1D622_9NEOP</name>
<dbReference type="Proteomes" id="UP000824533">
    <property type="component" value="Linkage Group LG08"/>
</dbReference>
<proteinExistence type="predicted"/>
<evidence type="ECO:0000313" key="1">
    <source>
        <dbReference type="EMBL" id="KAJ0179343.1"/>
    </source>
</evidence>
<evidence type="ECO:0000313" key="2">
    <source>
        <dbReference type="Proteomes" id="UP000824533"/>
    </source>
</evidence>